<keyword evidence="3 10" id="KW-1134">Transmembrane beta strand</keyword>
<dbReference type="Proteomes" id="UP000199426">
    <property type="component" value="Unassembled WGS sequence"/>
</dbReference>
<keyword evidence="5 12" id="KW-0732">Signal</keyword>
<organism evidence="16 18">
    <name type="scientific">Chryseobacterium jejuense</name>
    <dbReference type="NCBI Taxonomy" id="445960"/>
    <lineage>
        <taxon>Bacteria</taxon>
        <taxon>Pseudomonadati</taxon>
        <taxon>Bacteroidota</taxon>
        <taxon>Flavobacteriia</taxon>
        <taxon>Flavobacteriales</taxon>
        <taxon>Weeksellaceae</taxon>
        <taxon>Chryseobacterium group</taxon>
        <taxon>Chryseobacterium</taxon>
    </lineage>
</organism>
<feature type="domain" description="TonB-dependent receptor-like beta-barrel" evidence="13">
    <location>
        <begin position="294"/>
        <end position="776"/>
    </location>
</feature>
<dbReference type="OrthoDB" id="9795928at2"/>
<evidence type="ECO:0000256" key="7">
    <source>
        <dbReference type="ARBA" id="ARBA00023136"/>
    </source>
</evidence>
<dbReference type="InterPro" id="IPR036942">
    <property type="entry name" value="Beta-barrel_TonB_sf"/>
</dbReference>
<dbReference type="InterPro" id="IPR000531">
    <property type="entry name" value="Beta-barrel_TonB"/>
</dbReference>
<dbReference type="EMBL" id="FNEG01000003">
    <property type="protein sequence ID" value="SDI93953.1"/>
    <property type="molecule type" value="Genomic_DNA"/>
</dbReference>
<dbReference type="AlphaFoldDB" id="A0A2X2VDZ4"/>
<dbReference type="PANTHER" id="PTHR30069">
    <property type="entry name" value="TONB-DEPENDENT OUTER MEMBRANE RECEPTOR"/>
    <property type="match status" value="1"/>
</dbReference>
<dbReference type="SUPFAM" id="SSF49452">
    <property type="entry name" value="Starch-binding domain-like"/>
    <property type="match status" value="1"/>
</dbReference>
<dbReference type="GO" id="GO:0015344">
    <property type="term" value="F:siderophore uptake transmembrane transporter activity"/>
    <property type="evidence" value="ECO:0007669"/>
    <property type="project" value="TreeGrafter"/>
</dbReference>
<sequence length="809" mass="90796">MKFRLMLSVPVVLISFMISAQNVEVRGKVIFENGGSNAAEILVKDTSIKTSVGKNGDYMIRNVAPGKYRLLVRGKGYEDVEKGISVEKNNIIIPDIILTRDAHAIDEIAITGVSKETLIKENPVAILSISSKQIERAVATNIISSLVKSAPGLSVVETGPNISKPFIRGLGYNRVLTLYDGVRQEGQQWGDEHGIEVGPYSIEHAEVIKGPASLMFGSDALAGVVSLFPYMPTHNDGIVHGKITSEYQGNNSLIGNGMQLGYKKNSFIAALNASYRMAKNYRTPVDGRVYNTNFEEKNLSFLLGYKSNTSFSKINFTLYDNLQGIPDGSRDPNTRKFTYQVGEGDDDNVEKRPIVSEKNLNSYTLSPLHQRIQHYRLYAQHSQQIGKGDLDIQLALQQNIRREYNHPTIPFQPGMYVRLNTLNYGARYNFPKFSSFEISAGVNGMVQNNKNKAATDFPIPDYDLSDGGIYTYIKWKYKRLNISGGARYDVRNIRWNNFYIRTNPVTQFEEQVSQPSSDTRLGFASYNKTFKGFSASIGSTFQLTKQISLKANIGRSYRAPNITEIGSDGLDPGAHIVYKGNRNFNPEFSLQEDLGVSTRFKDFSADVSWFNNHIQNYIYLSLLIDAQGNPLVDAQENKTYQYQQASAQLYGMEAWFSLHPEKWKGFNFDTSFSVIYGFNRDKAFKDKGNKGEYLPLIAPLKLSGNISQQIILKSKFISSVTPTAEVEYSAAQNRYLGLNATETATRDYTLVNVGASLELHYSENHSATLQLQVNNLFDRAYQSHLNRLKYLGDIYNMGRNISLKLIVPF</sequence>
<evidence type="ECO:0000256" key="11">
    <source>
        <dbReference type="RuleBase" id="RU003357"/>
    </source>
</evidence>
<comment type="similarity">
    <text evidence="10 11">Belongs to the TonB-dependent receptor family.</text>
</comment>
<keyword evidence="6 11" id="KW-0798">TonB box</keyword>
<feature type="domain" description="TonB-dependent receptor plug" evidence="14">
    <location>
        <begin position="120"/>
        <end position="224"/>
    </location>
</feature>
<name>A0A2X2VDZ4_CHRJE</name>
<dbReference type="InterPro" id="IPR039426">
    <property type="entry name" value="TonB-dep_rcpt-like"/>
</dbReference>
<evidence type="ECO:0000313" key="17">
    <source>
        <dbReference type="Proteomes" id="UP000199426"/>
    </source>
</evidence>
<keyword evidence="4 10" id="KW-0812">Transmembrane</keyword>
<evidence type="ECO:0000256" key="12">
    <source>
        <dbReference type="SAM" id="SignalP"/>
    </source>
</evidence>
<dbReference type="GO" id="GO:0044718">
    <property type="term" value="P:siderophore transmembrane transport"/>
    <property type="evidence" value="ECO:0007669"/>
    <property type="project" value="TreeGrafter"/>
</dbReference>
<evidence type="ECO:0000256" key="9">
    <source>
        <dbReference type="ARBA" id="ARBA00023237"/>
    </source>
</evidence>
<evidence type="ECO:0000256" key="10">
    <source>
        <dbReference type="PROSITE-ProRule" id="PRU01360"/>
    </source>
</evidence>
<feature type="signal peptide" evidence="12">
    <location>
        <begin position="1"/>
        <end position="20"/>
    </location>
</feature>
<dbReference type="STRING" id="445960.SAMN05421542_2316"/>
<dbReference type="Pfam" id="PF07715">
    <property type="entry name" value="Plug"/>
    <property type="match status" value="1"/>
</dbReference>
<dbReference type="InterPro" id="IPR013784">
    <property type="entry name" value="Carb-bd-like_fold"/>
</dbReference>
<dbReference type="InterPro" id="IPR037066">
    <property type="entry name" value="Plug_dom_sf"/>
</dbReference>
<comment type="subcellular location">
    <subcellularLocation>
        <location evidence="1 10">Cell outer membrane</location>
        <topology evidence="1 10">Multi-pass membrane protein</topology>
    </subcellularLocation>
</comment>
<evidence type="ECO:0000256" key="8">
    <source>
        <dbReference type="ARBA" id="ARBA00023170"/>
    </source>
</evidence>
<dbReference type="PROSITE" id="PS52016">
    <property type="entry name" value="TONB_DEPENDENT_REC_3"/>
    <property type="match status" value="1"/>
</dbReference>
<evidence type="ECO:0000256" key="5">
    <source>
        <dbReference type="ARBA" id="ARBA00022729"/>
    </source>
</evidence>
<evidence type="ECO:0000313" key="15">
    <source>
        <dbReference type="EMBL" id="SDI93953.1"/>
    </source>
</evidence>
<evidence type="ECO:0000256" key="2">
    <source>
        <dbReference type="ARBA" id="ARBA00022448"/>
    </source>
</evidence>
<dbReference type="PANTHER" id="PTHR30069:SF29">
    <property type="entry name" value="HEMOGLOBIN AND HEMOGLOBIN-HAPTOGLOBIN-BINDING PROTEIN 1-RELATED"/>
    <property type="match status" value="1"/>
</dbReference>
<evidence type="ECO:0000259" key="14">
    <source>
        <dbReference type="Pfam" id="PF07715"/>
    </source>
</evidence>
<keyword evidence="17" id="KW-1185">Reference proteome</keyword>
<dbReference type="GO" id="GO:0009279">
    <property type="term" value="C:cell outer membrane"/>
    <property type="evidence" value="ECO:0007669"/>
    <property type="project" value="UniProtKB-SubCell"/>
</dbReference>
<dbReference type="Pfam" id="PF00593">
    <property type="entry name" value="TonB_dep_Rec_b-barrel"/>
    <property type="match status" value="1"/>
</dbReference>
<evidence type="ECO:0000313" key="18">
    <source>
        <dbReference type="Proteomes" id="UP000251670"/>
    </source>
</evidence>
<evidence type="ECO:0000256" key="6">
    <source>
        <dbReference type="ARBA" id="ARBA00023077"/>
    </source>
</evidence>
<accession>A0A2X2VDZ4</accession>
<keyword evidence="9 10" id="KW-0998">Cell outer membrane</keyword>
<dbReference type="CDD" id="cd01347">
    <property type="entry name" value="ligand_gated_channel"/>
    <property type="match status" value="1"/>
</dbReference>
<dbReference type="EMBL" id="UAWB01000002">
    <property type="protein sequence ID" value="SQB27246.1"/>
    <property type="molecule type" value="Genomic_DNA"/>
</dbReference>
<evidence type="ECO:0000256" key="4">
    <source>
        <dbReference type="ARBA" id="ARBA00022692"/>
    </source>
</evidence>
<keyword evidence="8 16" id="KW-0675">Receptor</keyword>
<dbReference type="SUPFAM" id="SSF56935">
    <property type="entry name" value="Porins"/>
    <property type="match status" value="1"/>
</dbReference>
<protein>
    <submittedName>
        <fullName evidence="15">Iron complex outermembrane recepter protein</fullName>
    </submittedName>
    <submittedName>
        <fullName evidence="16">Probable TonB-dependent receptor NMB0964</fullName>
    </submittedName>
</protein>
<reference evidence="16 18" key="2">
    <citation type="submission" date="2018-06" db="EMBL/GenBank/DDBJ databases">
        <authorList>
            <consortium name="Pathogen Informatics"/>
            <person name="Doyle S."/>
        </authorList>
    </citation>
    <scope>NUCLEOTIDE SEQUENCE [LARGE SCALE GENOMIC DNA]</scope>
    <source>
        <strain evidence="16 18">NCTC13492</strain>
    </source>
</reference>
<keyword evidence="7 10" id="KW-0472">Membrane</keyword>
<dbReference type="Gene3D" id="2.60.40.1120">
    <property type="entry name" value="Carboxypeptidase-like, regulatory domain"/>
    <property type="match status" value="1"/>
</dbReference>
<dbReference type="InterPro" id="IPR012910">
    <property type="entry name" value="Plug_dom"/>
</dbReference>
<dbReference type="Pfam" id="PF13715">
    <property type="entry name" value="CarbopepD_reg_2"/>
    <property type="match status" value="1"/>
</dbReference>
<dbReference type="Gene3D" id="2.40.170.20">
    <property type="entry name" value="TonB-dependent receptor, beta-barrel domain"/>
    <property type="match status" value="1"/>
</dbReference>
<dbReference type="RefSeq" id="WP_089736825.1">
    <property type="nucleotide sequence ID" value="NZ_FNEG01000003.1"/>
</dbReference>
<keyword evidence="2 10" id="KW-0813">Transport</keyword>
<feature type="chain" id="PRO_5016930213" evidence="12">
    <location>
        <begin position="21"/>
        <end position="809"/>
    </location>
</feature>
<evidence type="ECO:0000259" key="13">
    <source>
        <dbReference type="Pfam" id="PF00593"/>
    </source>
</evidence>
<proteinExistence type="inferred from homology"/>
<evidence type="ECO:0000313" key="16">
    <source>
        <dbReference type="EMBL" id="SQB27246.1"/>
    </source>
</evidence>
<evidence type="ECO:0000256" key="1">
    <source>
        <dbReference type="ARBA" id="ARBA00004571"/>
    </source>
</evidence>
<dbReference type="Proteomes" id="UP000251670">
    <property type="component" value="Unassembled WGS sequence"/>
</dbReference>
<dbReference type="Gene3D" id="2.170.130.10">
    <property type="entry name" value="TonB-dependent receptor, plug domain"/>
    <property type="match status" value="1"/>
</dbReference>
<evidence type="ECO:0000256" key="3">
    <source>
        <dbReference type="ARBA" id="ARBA00022452"/>
    </source>
</evidence>
<gene>
    <name evidence="16" type="ORF">NCTC13492_00904</name>
    <name evidence="15" type="ORF">SAMN05421542_2316</name>
</gene>
<dbReference type="GO" id="GO:0030246">
    <property type="term" value="F:carbohydrate binding"/>
    <property type="evidence" value="ECO:0007669"/>
    <property type="project" value="InterPro"/>
</dbReference>
<reference evidence="15 17" key="1">
    <citation type="submission" date="2016-10" db="EMBL/GenBank/DDBJ databases">
        <authorList>
            <person name="Varghese N."/>
            <person name="Submissions S."/>
        </authorList>
    </citation>
    <scope>NUCLEOTIDE SEQUENCE [LARGE SCALE GENOMIC DNA]</scope>
    <source>
        <strain evidence="15 17">DSM 19299</strain>
    </source>
</reference>